<keyword evidence="3" id="KW-1185">Reference proteome</keyword>
<accession>A0ABR8GPP9</accession>
<dbReference type="SUPFAM" id="SSF53448">
    <property type="entry name" value="Nucleotide-diphospho-sugar transferases"/>
    <property type="match status" value="1"/>
</dbReference>
<dbReference type="PANTHER" id="PTHR43685">
    <property type="entry name" value="GLYCOSYLTRANSFERASE"/>
    <property type="match status" value="1"/>
</dbReference>
<feature type="domain" description="Glycosyltransferase 2-like" evidence="1">
    <location>
        <begin position="13"/>
        <end position="130"/>
    </location>
</feature>
<dbReference type="Gene3D" id="3.90.550.10">
    <property type="entry name" value="Spore Coat Polysaccharide Biosynthesis Protein SpsA, Chain A"/>
    <property type="match status" value="1"/>
</dbReference>
<dbReference type="Proteomes" id="UP000660380">
    <property type="component" value="Unassembled WGS sequence"/>
</dbReference>
<dbReference type="PANTHER" id="PTHR43685:SF2">
    <property type="entry name" value="GLYCOSYLTRANSFERASE 2-LIKE DOMAIN-CONTAINING PROTEIN"/>
    <property type="match status" value="1"/>
</dbReference>
<gene>
    <name evidence="2" type="ORF">H6G81_11840</name>
</gene>
<evidence type="ECO:0000259" key="1">
    <source>
        <dbReference type="Pfam" id="PF00535"/>
    </source>
</evidence>
<reference evidence="2 3" key="1">
    <citation type="journal article" date="2020" name="ISME J.">
        <title>Comparative genomics reveals insights into cyanobacterial evolution and habitat adaptation.</title>
        <authorList>
            <person name="Chen M.Y."/>
            <person name="Teng W.K."/>
            <person name="Zhao L."/>
            <person name="Hu C.X."/>
            <person name="Zhou Y.K."/>
            <person name="Han B.P."/>
            <person name="Song L.R."/>
            <person name="Shu W.S."/>
        </authorList>
    </citation>
    <scope>NUCLEOTIDE SEQUENCE [LARGE SCALE GENOMIC DNA]</scope>
    <source>
        <strain evidence="2 3">FACHB-248</strain>
    </source>
</reference>
<dbReference type="EMBL" id="JACJTA010000020">
    <property type="protein sequence ID" value="MBD2605206.1"/>
    <property type="molecule type" value="Genomic_DNA"/>
</dbReference>
<dbReference type="InterPro" id="IPR050834">
    <property type="entry name" value="Glycosyltransf_2"/>
</dbReference>
<evidence type="ECO:0000313" key="3">
    <source>
        <dbReference type="Proteomes" id="UP000660380"/>
    </source>
</evidence>
<proteinExistence type="predicted"/>
<protein>
    <submittedName>
        <fullName evidence="2">Glycosyltransferase family 2 protein</fullName>
    </submittedName>
</protein>
<dbReference type="Pfam" id="PF00535">
    <property type="entry name" value="Glycos_transf_2"/>
    <property type="match status" value="1"/>
</dbReference>
<evidence type="ECO:0000313" key="2">
    <source>
        <dbReference type="EMBL" id="MBD2605206.1"/>
    </source>
</evidence>
<dbReference type="InterPro" id="IPR001173">
    <property type="entry name" value="Glyco_trans_2-like"/>
</dbReference>
<comment type="caution">
    <text evidence="2">The sequence shown here is derived from an EMBL/GenBank/DDBJ whole genome shotgun (WGS) entry which is preliminary data.</text>
</comment>
<dbReference type="InterPro" id="IPR029044">
    <property type="entry name" value="Nucleotide-diphossugar_trans"/>
</dbReference>
<organism evidence="2 3">
    <name type="scientific">Scytonema hofmannii FACHB-248</name>
    <dbReference type="NCBI Taxonomy" id="1842502"/>
    <lineage>
        <taxon>Bacteria</taxon>
        <taxon>Bacillati</taxon>
        <taxon>Cyanobacteriota</taxon>
        <taxon>Cyanophyceae</taxon>
        <taxon>Nostocales</taxon>
        <taxon>Scytonemataceae</taxon>
        <taxon>Scytonema</taxon>
    </lineage>
</organism>
<name>A0ABR8GPP9_9CYAN</name>
<sequence length="333" mass="38513">MFVDIKLNKPLVSVVIPTYNRPEYLQVAIASAVQQTYQNIEIIISDNCSTENTQAIVESFDDSRIRFWRQPTNVGMFANQMHAFKMARGKYVASLHDDDMWNEDFLEKLIPPLEEHPDLILAFCDQYIIDADGVIDYAGTEGNTRYYKRDQLAQGVHQNLVQIGLIDKSIPTAAACVIRNDFVDWDSIPPEVGGMWDIYLAYMCSISGHGTYYYPERLTRYRAHEQTDTMLSGSRDAQIKIRKAQNEIFCYERFMEDSKLKEFKSYFKQKWLEANTTLAIGLMRTKKIPEARPYLWRVFNEQKFNLRSIVALIISFIPQPLANQLLGGEKQLS</sequence>
<dbReference type="RefSeq" id="WP_029633037.1">
    <property type="nucleotide sequence ID" value="NZ_JACJTA010000020.1"/>
</dbReference>